<dbReference type="AlphaFoldDB" id="A0A238VFN3"/>
<keyword evidence="3" id="KW-1185">Reference proteome</keyword>
<proteinExistence type="predicted"/>
<dbReference type="RefSeq" id="WP_089335234.1">
    <property type="nucleotide sequence ID" value="NZ_FZNO01000003.1"/>
</dbReference>
<accession>A0A238VFN3</accession>
<sequence length="151" mass="16237">MATSTSKPKQDKVQTEPNPELQAALTDPEQDRQEQHIVPESAPSPADERSAEAPGIRTEAEVVADHQADNERAAAALAANPHTADPAASTSAVKLPRVENRDRVVWFKRKADGRIDSVNEGTPEHGVVLTDADFEVLDSKPSQADIEKANA</sequence>
<reference evidence="2 3" key="1">
    <citation type="submission" date="2017-06" db="EMBL/GenBank/DDBJ databases">
        <authorList>
            <person name="Kim H.J."/>
            <person name="Triplett B.A."/>
        </authorList>
    </citation>
    <scope>NUCLEOTIDE SEQUENCE [LARGE SCALE GENOMIC DNA]</scope>
    <source>
        <strain evidence="2 3">DSM 44272</strain>
    </source>
</reference>
<name>A0A238VFN3_9ACTN</name>
<evidence type="ECO:0000313" key="3">
    <source>
        <dbReference type="Proteomes" id="UP000198403"/>
    </source>
</evidence>
<evidence type="ECO:0000313" key="2">
    <source>
        <dbReference type="EMBL" id="SNR33066.1"/>
    </source>
</evidence>
<feature type="region of interest" description="Disordered" evidence="1">
    <location>
        <begin position="1"/>
        <end position="55"/>
    </location>
</feature>
<gene>
    <name evidence="2" type="ORF">SAMN06272737_10386</name>
</gene>
<feature type="compositionally biased region" description="Low complexity" evidence="1">
    <location>
        <begin position="75"/>
        <end position="88"/>
    </location>
</feature>
<dbReference type="Proteomes" id="UP000198403">
    <property type="component" value="Unassembled WGS sequence"/>
</dbReference>
<feature type="region of interest" description="Disordered" evidence="1">
    <location>
        <begin position="75"/>
        <end position="95"/>
    </location>
</feature>
<evidence type="ECO:0000256" key="1">
    <source>
        <dbReference type="SAM" id="MobiDB-lite"/>
    </source>
</evidence>
<organism evidence="2 3">
    <name type="scientific">Blastococcus mobilis</name>
    <dbReference type="NCBI Taxonomy" id="1938746"/>
    <lineage>
        <taxon>Bacteria</taxon>
        <taxon>Bacillati</taxon>
        <taxon>Actinomycetota</taxon>
        <taxon>Actinomycetes</taxon>
        <taxon>Geodermatophilales</taxon>
        <taxon>Geodermatophilaceae</taxon>
        <taxon>Blastococcus</taxon>
    </lineage>
</organism>
<dbReference type="EMBL" id="FZNO01000003">
    <property type="protein sequence ID" value="SNR33066.1"/>
    <property type="molecule type" value="Genomic_DNA"/>
</dbReference>
<dbReference type="OrthoDB" id="9859072at2"/>
<protein>
    <submittedName>
        <fullName evidence="2">Uncharacterized protein</fullName>
    </submittedName>
</protein>